<comment type="caution">
    <text evidence="2">The sequence shown here is derived from an EMBL/GenBank/DDBJ whole genome shotgun (WGS) entry which is preliminary data.</text>
</comment>
<accession>A0A818ST32</accession>
<evidence type="ECO:0000256" key="1">
    <source>
        <dbReference type="SAM" id="Phobius"/>
    </source>
</evidence>
<evidence type="ECO:0000313" key="2">
    <source>
        <dbReference type="EMBL" id="CAF3672083.1"/>
    </source>
</evidence>
<proteinExistence type="predicted"/>
<dbReference type="EMBL" id="CAJOBD010000457">
    <property type="protein sequence ID" value="CAF3672083.1"/>
    <property type="molecule type" value="Genomic_DNA"/>
</dbReference>
<evidence type="ECO:0000313" key="3">
    <source>
        <dbReference type="Proteomes" id="UP000663836"/>
    </source>
</evidence>
<organism evidence="2 3">
    <name type="scientific">Rotaria sordida</name>
    <dbReference type="NCBI Taxonomy" id="392033"/>
    <lineage>
        <taxon>Eukaryota</taxon>
        <taxon>Metazoa</taxon>
        <taxon>Spiralia</taxon>
        <taxon>Gnathifera</taxon>
        <taxon>Rotifera</taxon>
        <taxon>Eurotatoria</taxon>
        <taxon>Bdelloidea</taxon>
        <taxon>Philodinida</taxon>
        <taxon>Philodinidae</taxon>
        <taxon>Rotaria</taxon>
    </lineage>
</organism>
<keyword evidence="1" id="KW-0472">Membrane</keyword>
<gene>
    <name evidence="2" type="ORF">JBS370_LOCUS7608</name>
</gene>
<keyword evidence="1" id="KW-1133">Transmembrane helix</keyword>
<dbReference type="AlphaFoldDB" id="A0A818ST32"/>
<sequence length="74" mass="8702">MIRINILFIGIALALFILNIIKYANSYLKRENYNITKNVKGDFYIVKENYPNVTTWNSNCTYNYTKSDAENILQ</sequence>
<keyword evidence="1" id="KW-0812">Transmembrane</keyword>
<reference evidence="2" key="1">
    <citation type="submission" date="2021-02" db="EMBL/GenBank/DDBJ databases">
        <authorList>
            <person name="Nowell W R."/>
        </authorList>
    </citation>
    <scope>NUCLEOTIDE SEQUENCE</scope>
</reference>
<feature type="transmembrane region" description="Helical" evidence="1">
    <location>
        <begin position="6"/>
        <end position="24"/>
    </location>
</feature>
<dbReference type="Proteomes" id="UP000663836">
    <property type="component" value="Unassembled WGS sequence"/>
</dbReference>
<name>A0A818ST32_9BILA</name>
<protein>
    <submittedName>
        <fullName evidence="2">Uncharacterized protein</fullName>
    </submittedName>
</protein>